<sequence>MFEGGASMKRLLALLAGLLLIAVGIQQVIADGSCTDCNWAPTSWSNVSVWIYPDSPDYAETQQSFVWSYENLEAFLALDAYTKLEETGMSGITWYIMNLESSLF</sequence>
<evidence type="ECO:0000313" key="1">
    <source>
        <dbReference type="EMBL" id="ALM74149.1"/>
    </source>
</evidence>
<evidence type="ECO:0000313" key="2">
    <source>
        <dbReference type="Proteomes" id="UP000066042"/>
    </source>
</evidence>
<protein>
    <submittedName>
        <fullName evidence="1">Uncharacterized protein</fullName>
    </submittedName>
</protein>
<organism evidence="1 2">
    <name type="scientific">Thermococcus barophilus</name>
    <dbReference type="NCBI Taxonomy" id="55802"/>
    <lineage>
        <taxon>Archaea</taxon>
        <taxon>Methanobacteriati</taxon>
        <taxon>Methanobacteriota</taxon>
        <taxon>Thermococci</taxon>
        <taxon>Thermococcales</taxon>
        <taxon>Thermococcaceae</taxon>
        <taxon>Thermococcus</taxon>
    </lineage>
</organism>
<name>A0A0S1X8N8_THEBA</name>
<reference evidence="1 2" key="1">
    <citation type="journal article" date="2016" name="Genome Announc.">
        <title>Complete genome sequence of the hyperthermophilic and piezophilic archaeon Thermococcus barophilus Ch5, capable of growth at the expense of hydrogenogenesis from carbon monoxide and formate.</title>
        <authorList>
            <person name="Oger P."/>
            <person name="Sokolova T.G."/>
            <person name="Kozhevnikova D.A."/>
            <person name="Taranov E.A."/>
            <person name="Vannier P."/>
            <person name="Lee H.S."/>
            <person name="Kwon K.K."/>
            <person name="Kang S.G."/>
            <person name="Lee J.H."/>
            <person name="Bonch-Osmolovskaya E.A."/>
            <person name="Lebedinsky A.V."/>
        </authorList>
    </citation>
    <scope>NUCLEOTIDE SEQUENCE [LARGE SCALE GENOMIC DNA]</scope>
    <source>
        <strain evidence="2">Ch5</strain>
    </source>
</reference>
<dbReference type="AlphaFoldDB" id="A0A0S1X8N8"/>
<dbReference type="EMBL" id="CP013050">
    <property type="protein sequence ID" value="ALM74149.1"/>
    <property type="molecule type" value="Genomic_DNA"/>
</dbReference>
<gene>
    <name evidence="1" type="ORF">TBCH5v1_0170</name>
</gene>
<proteinExistence type="predicted"/>
<accession>A0A0S1X8N8</accession>
<dbReference type="STRING" id="55802.TBCH5v1_0170"/>
<dbReference type="Proteomes" id="UP000066042">
    <property type="component" value="Chromosome"/>
</dbReference>